<proteinExistence type="predicted"/>
<dbReference type="AlphaFoldDB" id="A0A9D3M766"/>
<reference evidence="1" key="1">
    <citation type="submission" date="2021-01" db="EMBL/GenBank/DDBJ databases">
        <title>A chromosome-scale assembly of European eel, Anguilla anguilla.</title>
        <authorList>
            <person name="Henkel C."/>
            <person name="Jong-Raadsen S.A."/>
            <person name="Dufour S."/>
            <person name="Weltzien F.-A."/>
            <person name="Palstra A.P."/>
            <person name="Pelster B."/>
            <person name="Spaink H.P."/>
            <person name="Van Den Thillart G.E."/>
            <person name="Jansen H."/>
            <person name="Zahm M."/>
            <person name="Klopp C."/>
            <person name="Cedric C."/>
            <person name="Louis A."/>
            <person name="Berthelot C."/>
            <person name="Parey E."/>
            <person name="Roest Crollius H."/>
            <person name="Montfort J."/>
            <person name="Robinson-Rechavi M."/>
            <person name="Bucao C."/>
            <person name="Bouchez O."/>
            <person name="Gislard M."/>
            <person name="Lluch J."/>
            <person name="Milhes M."/>
            <person name="Lampietro C."/>
            <person name="Lopez Roques C."/>
            <person name="Donnadieu C."/>
            <person name="Braasch I."/>
            <person name="Desvignes T."/>
            <person name="Postlethwait J."/>
            <person name="Bobe J."/>
            <person name="Guiguen Y."/>
            <person name="Dirks R."/>
        </authorList>
    </citation>
    <scope>NUCLEOTIDE SEQUENCE</scope>
    <source>
        <strain evidence="1">Tag_6206</strain>
        <tissue evidence="1">Liver</tissue>
    </source>
</reference>
<gene>
    <name evidence="1" type="ORF">ANANG_G00153820</name>
</gene>
<sequence length="68" mass="7487">MLKCGCHGNGTNDVSTESSNCSQEEVSMELMYASVDLEVNSAENVWRWNLEVQLAVIHGVKCIVLTTL</sequence>
<keyword evidence="2" id="KW-1185">Reference proteome</keyword>
<evidence type="ECO:0000313" key="1">
    <source>
        <dbReference type="EMBL" id="KAG5843710.1"/>
    </source>
</evidence>
<name>A0A9D3M766_ANGAN</name>
<evidence type="ECO:0000313" key="2">
    <source>
        <dbReference type="Proteomes" id="UP001044222"/>
    </source>
</evidence>
<protein>
    <submittedName>
        <fullName evidence="1">Uncharacterized protein</fullName>
    </submittedName>
</protein>
<accession>A0A9D3M766</accession>
<comment type="caution">
    <text evidence="1">The sequence shown here is derived from an EMBL/GenBank/DDBJ whole genome shotgun (WGS) entry which is preliminary data.</text>
</comment>
<dbReference type="EMBL" id="JAFIRN010000008">
    <property type="protein sequence ID" value="KAG5843710.1"/>
    <property type="molecule type" value="Genomic_DNA"/>
</dbReference>
<dbReference type="Proteomes" id="UP001044222">
    <property type="component" value="Chromosome 8"/>
</dbReference>
<organism evidence="1 2">
    <name type="scientific">Anguilla anguilla</name>
    <name type="common">European freshwater eel</name>
    <name type="synonym">Muraena anguilla</name>
    <dbReference type="NCBI Taxonomy" id="7936"/>
    <lineage>
        <taxon>Eukaryota</taxon>
        <taxon>Metazoa</taxon>
        <taxon>Chordata</taxon>
        <taxon>Craniata</taxon>
        <taxon>Vertebrata</taxon>
        <taxon>Euteleostomi</taxon>
        <taxon>Actinopterygii</taxon>
        <taxon>Neopterygii</taxon>
        <taxon>Teleostei</taxon>
        <taxon>Anguilliformes</taxon>
        <taxon>Anguillidae</taxon>
        <taxon>Anguilla</taxon>
    </lineage>
</organism>